<dbReference type="Proteomes" id="UP001190700">
    <property type="component" value="Unassembled WGS sequence"/>
</dbReference>
<dbReference type="Gene3D" id="3.60.21.10">
    <property type="match status" value="1"/>
</dbReference>
<reference evidence="2 3" key="1">
    <citation type="journal article" date="2015" name="Genome Biol. Evol.">
        <title>Comparative Genomics of a Bacterivorous Green Alga Reveals Evolutionary Causalities and Consequences of Phago-Mixotrophic Mode of Nutrition.</title>
        <authorList>
            <person name="Burns J.A."/>
            <person name="Paasch A."/>
            <person name="Narechania A."/>
            <person name="Kim E."/>
        </authorList>
    </citation>
    <scope>NUCLEOTIDE SEQUENCE [LARGE SCALE GENOMIC DNA]</scope>
    <source>
        <strain evidence="2 3">PLY_AMNH</strain>
    </source>
</reference>
<dbReference type="GO" id="GO:0006798">
    <property type="term" value="P:polyphosphate catabolic process"/>
    <property type="evidence" value="ECO:0007669"/>
    <property type="project" value="TreeGrafter"/>
</dbReference>
<accession>A0AAE0EQU7</accession>
<dbReference type="EMBL" id="LGRX02034759">
    <property type="protein sequence ID" value="KAK3236949.1"/>
    <property type="molecule type" value="Genomic_DNA"/>
</dbReference>
<organism evidence="2 3">
    <name type="scientific">Cymbomonas tetramitiformis</name>
    <dbReference type="NCBI Taxonomy" id="36881"/>
    <lineage>
        <taxon>Eukaryota</taxon>
        <taxon>Viridiplantae</taxon>
        <taxon>Chlorophyta</taxon>
        <taxon>Pyramimonadophyceae</taxon>
        <taxon>Pyramimonadales</taxon>
        <taxon>Pyramimonadaceae</taxon>
        <taxon>Cymbomonas</taxon>
    </lineage>
</organism>
<dbReference type="GO" id="GO:0005737">
    <property type="term" value="C:cytoplasm"/>
    <property type="evidence" value="ECO:0007669"/>
    <property type="project" value="TreeGrafter"/>
</dbReference>
<evidence type="ECO:0000259" key="1">
    <source>
        <dbReference type="Pfam" id="PF00149"/>
    </source>
</evidence>
<evidence type="ECO:0000313" key="2">
    <source>
        <dbReference type="EMBL" id="KAK3236949.1"/>
    </source>
</evidence>
<gene>
    <name evidence="2" type="ORF">CYMTET_52940</name>
</gene>
<feature type="domain" description="Calcineurin-like phosphoesterase" evidence="1">
    <location>
        <begin position="83"/>
        <end position="225"/>
    </location>
</feature>
<dbReference type="InterPro" id="IPR004843">
    <property type="entry name" value="Calcineurin-like_PHP"/>
</dbReference>
<protein>
    <recommendedName>
        <fullName evidence="1">Calcineurin-like phosphoesterase domain-containing protein</fullName>
    </recommendedName>
</protein>
<evidence type="ECO:0000313" key="3">
    <source>
        <dbReference type="Proteomes" id="UP001190700"/>
    </source>
</evidence>
<keyword evidence="3" id="KW-1185">Reference proteome</keyword>
<sequence>MSSLGSLGQVKLIRYLQLAVTKKLRPPLACKGLEATARKASSLTYCGISGKAVPRNYSGKKNGGLKPPKIETLDVGDVCSDGRIIVIGDVHGCCGELLDLLEKCDRRTQDLVIFVGDLVNKGPDSARVLAEARRIGALAVLGNHDAAALQAYEKWLANPSIALAPKYQWVEELCPEDVAWLRACPLSLAIPFHDALVVHAGLVPGLPLKKQSRKNMYKIRDVVPDGSGWAAVKKGGLGPPGRAFPWASRWQGPQHIIFGHDARRLLQRYTYATGLDTACVYGGELTACILPSVNDLRTSGMRSDPAMWQFVAVKACDVYQEPIEPVIHGKRQQEGMQSWLWEL</sequence>
<dbReference type="InterPro" id="IPR050126">
    <property type="entry name" value="Ap4A_hydrolase"/>
</dbReference>
<name>A0AAE0EQU7_9CHLO</name>
<dbReference type="SUPFAM" id="SSF56300">
    <property type="entry name" value="Metallo-dependent phosphatases"/>
    <property type="match status" value="1"/>
</dbReference>
<dbReference type="Pfam" id="PF00149">
    <property type="entry name" value="Metallophos"/>
    <property type="match status" value="1"/>
</dbReference>
<proteinExistence type="predicted"/>
<dbReference type="PANTHER" id="PTHR42850">
    <property type="entry name" value="METALLOPHOSPHOESTERASE"/>
    <property type="match status" value="1"/>
</dbReference>
<dbReference type="AlphaFoldDB" id="A0AAE0EQU7"/>
<dbReference type="CDD" id="cd00144">
    <property type="entry name" value="MPP_PPP_family"/>
    <property type="match status" value="1"/>
</dbReference>
<dbReference type="GO" id="GO:0000298">
    <property type="term" value="F:endopolyphosphatase activity"/>
    <property type="evidence" value="ECO:0007669"/>
    <property type="project" value="TreeGrafter"/>
</dbReference>
<dbReference type="PANTHER" id="PTHR42850:SF4">
    <property type="entry name" value="ZINC-DEPENDENT ENDOPOLYPHOSPHATASE"/>
    <property type="match status" value="1"/>
</dbReference>
<dbReference type="InterPro" id="IPR029052">
    <property type="entry name" value="Metallo-depent_PP-like"/>
</dbReference>
<comment type="caution">
    <text evidence="2">The sequence shown here is derived from an EMBL/GenBank/DDBJ whole genome shotgun (WGS) entry which is preliminary data.</text>
</comment>
<dbReference type="GO" id="GO:0016791">
    <property type="term" value="F:phosphatase activity"/>
    <property type="evidence" value="ECO:0007669"/>
    <property type="project" value="TreeGrafter"/>
</dbReference>